<keyword evidence="3 7" id="KW-0418">Kinase</keyword>
<dbReference type="PANTHER" id="PTHR20858">
    <property type="entry name" value="PHOSPHOMETHYLPYRIMIDINE KINASE"/>
    <property type="match status" value="1"/>
</dbReference>
<dbReference type="InterPro" id="IPR029056">
    <property type="entry name" value="Ribokinase-like"/>
</dbReference>
<dbReference type="Pfam" id="PF10120">
    <property type="entry name" value="ThiN"/>
    <property type="match status" value="1"/>
</dbReference>
<protein>
    <submittedName>
        <fullName evidence="7">Bifunctional hydroxymethylpyrimidine kinase/phosphomethylpyrimidine kinase</fullName>
        <ecNumber evidence="7">2.7.1.49</ecNumber>
        <ecNumber evidence="7">2.7.4.7</ecNumber>
    </submittedName>
</protein>
<organism evidence="7 8">
    <name type="scientific">Halobellus rarus</name>
    <dbReference type="NCBI Taxonomy" id="1126237"/>
    <lineage>
        <taxon>Archaea</taxon>
        <taxon>Methanobacteriati</taxon>
        <taxon>Methanobacteriota</taxon>
        <taxon>Stenosarchaea group</taxon>
        <taxon>Halobacteria</taxon>
        <taxon>Halobacteriales</taxon>
        <taxon>Haloferacaceae</taxon>
        <taxon>Halobellus</taxon>
    </lineage>
</organism>
<dbReference type="InterPro" id="IPR036409">
    <property type="entry name" value="Aldolase_II/adducin_N_sf"/>
</dbReference>
<gene>
    <name evidence="7" type="primary">thiD</name>
    <name evidence="7" type="ORF">ACFSBX_12665</name>
</gene>
<accession>A0ABD6CQ56</accession>
<dbReference type="GO" id="GO:0005524">
    <property type="term" value="F:ATP binding"/>
    <property type="evidence" value="ECO:0007669"/>
    <property type="project" value="UniProtKB-KW"/>
</dbReference>
<dbReference type="Proteomes" id="UP001597085">
    <property type="component" value="Unassembled WGS sequence"/>
</dbReference>
<reference evidence="7 8" key="1">
    <citation type="journal article" date="2019" name="Int. J. Syst. Evol. Microbiol.">
        <title>The Global Catalogue of Microorganisms (GCM) 10K type strain sequencing project: providing services to taxonomists for standard genome sequencing and annotation.</title>
        <authorList>
            <consortium name="The Broad Institute Genomics Platform"/>
            <consortium name="The Broad Institute Genome Sequencing Center for Infectious Disease"/>
            <person name="Wu L."/>
            <person name="Ma J."/>
        </authorList>
    </citation>
    <scope>NUCLEOTIDE SEQUENCE [LARGE SCALE GENOMIC DNA]</scope>
    <source>
        <strain evidence="7 8">CGMCC 1.12121</strain>
    </source>
</reference>
<evidence type="ECO:0000256" key="4">
    <source>
        <dbReference type="ARBA" id="ARBA00022840"/>
    </source>
</evidence>
<keyword evidence="4" id="KW-0067">ATP-binding</keyword>
<dbReference type="EC" id="2.7.4.7" evidence="7"/>
<dbReference type="CDD" id="cd01169">
    <property type="entry name" value="HMPP_kinase"/>
    <property type="match status" value="1"/>
</dbReference>
<keyword evidence="1 7" id="KW-0808">Transferase</keyword>
<evidence type="ECO:0000256" key="1">
    <source>
        <dbReference type="ARBA" id="ARBA00022679"/>
    </source>
</evidence>
<dbReference type="InterPro" id="IPR019293">
    <property type="entry name" value="ThiN"/>
</dbReference>
<dbReference type="RefSeq" id="WP_256422333.1">
    <property type="nucleotide sequence ID" value="NZ_JANHDI010000012.1"/>
</dbReference>
<evidence type="ECO:0000259" key="5">
    <source>
        <dbReference type="Pfam" id="PF08543"/>
    </source>
</evidence>
<dbReference type="GO" id="GO:0009228">
    <property type="term" value="P:thiamine biosynthetic process"/>
    <property type="evidence" value="ECO:0007669"/>
    <property type="project" value="UniProtKB-ARBA"/>
</dbReference>
<dbReference type="Gene3D" id="3.40.225.10">
    <property type="entry name" value="Class II aldolase/adducin N-terminal domain"/>
    <property type="match status" value="1"/>
</dbReference>
<comment type="caution">
    <text evidence="7">The sequence shown here is derived from an EMBL/GenBank/DDBJ whole genome shotgun (WGS) entry which is preliminary data.</text>
</comment>
<dbReference type="AlphaFoldDB" id="A0ABD6CQ56"/>
<feature type="domain" description="Thiamine-phosphate synthase ThiN" evidence="6">
    <location>
        <begin position="275"/>
        <end position="442"/>
    </location>
</feature>
<evidence type="ECO:0000256" key="2">
    <source>
        <dbReference type="ARBA" id="ARBA00022741"/>
    </source>
</evidence>
<dbReference type="EMBL" id="JBHUDK010000011">
    <property type="protein sequence ID" value="MFD1599807.1"/>
    <property type="molecule type" value="Genomic_DNA"/>
</dbReference>
<dbReference type="NCBIfam" id="TIGR00097">
    <property type="entry name" value="HMP-P_kinase"/>
    <property type="match status" value="1"/>
</dbReference>
<dbReference type="InterPro" id="IPR013749">
    <property type="entry name" value="PM/HMP-P_kinase-1"/>
</dbReference>
<dbReference type="SUPFAM" id="SSF53639">
    <property type="entry name" value="AraD/HMP-PK domain-like"/>
    <property type="match status" value="1"/>
</dbReference>
<proteinExistence type="predicted"/>
<dbReference type="GO" id="GO:0008972">
    <property type="term" value="F:phosphomethylpyrimidine kinase activity"/>
    <property type="evidence" value="ECO:0007669"/>
    <property type="project" value="UniProtKB-EC"/>
</dbReference>
<dbReference type="Pfam" id="PF08543">
    <property type="entry name" value="Phos_pyr_kin"/>
    <property type="match status" value="1"/>
</dbReference>
<dbReference type="EC" id="2.7.1.49" evidence="7"/>
<evidence type="ECO:0000313" key="7">
    <source>
        <dbReference type="EMBL" id="MFD1599807.1"/>
    </source>
</evidence>
<keyword evidence="2" id="KW-0547">Nucleotide-binding</keyword>
<keyword evidence="8" id="KW-1185">Reference proteome</keyword>
<dbReference type="Gene3D" id="3.40.1190.20">
    <property type="match status" value="1"/>
</dbReference>
<dbReference type="SUPFAM" id="SSF53613">
    <property type="entry name" value="Ribokinase-like"/>
    <property type="match status" value="1"/>
</dbReference>
<evidence type="ECO:0000259" key="6">
    <source>
        <dbReference type="Pfam" id="PF10120"/>
    </source>
</evidence>
<evidence type="ECO:0000256" key="3">
    <source>
        <dbReference type="ARBA" id="ARBA00022777"/>
    </source>
</evidence>
<dbReference type="InterPro" id="IPR004399">
    <property type="entry name" value="HMP/HMP-P_kinase_dom"/>
</dbReference>
<dbReference type="FunFam" id="3.40.1190.20:FF:000003">
    <property type="entry name" value="Phosphomethylpyrimidine kinase ThiD"/>
    <property type="match status" value="1"/>
</dbReference>
<dbReference type="GO" id="GO:0008902">
    <property type="term" value="F:hydroxymethylpyrimidine kinase activity"/>
    <property type="evidence" value="ECO:0007669"/>
    <property type="project" value="UniProtKB-EC"/>
</dbReference>
<dbReference type="PANTHER" id="PTHR20858:SF17">
    <property type="entry name" value="HYDROXYMETHYLPYRIMIDINE_PHOSPHOMETHYLPYRIMIDINE KINASE THI20-RELATED"/>
    <property type="match status" value="1"/>
</dbReference>
<sequence length="448" mass="46479">MTERDVALTIAGSDSGGGAGVQADLKTMAAMGVFGTSAVTSVTAQNTRGVEAIDDVETDVIEAQIRAVAEDFDVGAAKTGMLSSAPIIETVADCLADYDLPLVVDPVMVAQSGDRLLAPEAEETLQTELLPRATLVTPNLPEAEVLVGADVGNEREMRSVAERIAADGPDAVLVTGGHLNDDGLVDVLYADGETRTFRKRRFDTDNTHGSGCTLSSAVAAGLASGEDLHAAVDRAEALVDRGVRYGLDVGEGAGPVHHAAGIRNDAARYDALEAVRNVVNALRHRDVSALVPEVGLNVAVATPYATDTDEVAAVEGRLHRTGDGVTPAGCPRLGASSHVARLLLAARDHDPSVIAAANVRLDDAVAAAADGQLDAVEVDRAAEPDADPTEARAGGTMAWTVERAMAGRETVPDAIYDRGAVGKEAMCRLFADSPAELRDRLLELDDAV</sequence>
<evidence type="ECO:0000313" key="8">
    <source>
        <dbReference type="Proteomes" id="UP001597085"/>
    </source>
</evidence>
<feature type="domain" description="Pyridoxamine kinase/Phosphomethylpyrimidine kinase" evidence="5">
    <location>
        <begin position="14"/>
        <end position="257"/>
    </location>
</feature>
<name>A0ABD6CQ56_9EURY</name>